<sequence length="375" mass="42749">MKIRVALLQLNPRIGKINENISNVYKLLSSSTQQQPTPPPSQTTITTTTTNQQLNSKFDLIVLPELAITGYNFPNSTAIKPYLESIDKFGPSLNLGRELSIKYQFILVIGYPEFSHDDNKIYNSCAVFNRFGQLIYNYRKSFLYETDEVWGCNENPIKGFPSIELDFSPTSNKIREDINVNETSETTTQSIITNIGICMDLNPYKFEAPFNKFEFSMSSYSQRAKLLICPMAWLNPSSPSILDNEEFDKSDKLELAQELESELKENLDSAEASWSTINYWILRFFPYLSHKNSIMPKWFNNKTSTEANNDEKVTVLCCNRVGVEEDVVYAGSSCILQFNNHGKYNDATDLTNESVELIGNLDQINESILIKEIDL</sequence>
<dbReference type="InterPro" id="IPR036526">
    <property type="entry name" value="C-N_Hydrolase_sf"/>
</dbReference>
<evidence type="ECO:0000313" key="4">
    <source>
        <dbReference type="Proteomes" id="UP000030161"/>
    </source>
</evidence>
<dbReference type="GO" id="GO:0030163">
    <property type="term" value="P:protein catabolic process"/>
    <property type="evidence" value="ECO:0007669"/>
    <property type="project" value="TreeGrafter"/>
</dbReference>
<dbReference type="AlphaFoldDB" id="A0AB34PVR9"/>
<proteinExistence type="predicted"/>
<comment type="caution">
    <text evidence="3">The sequence shown here is derived from an EMBL/GenBank/DDBJ whole genome shotgun (WGS) entry which is preliminary data.</text>
</comment>
<dbReference type="PROSITE" id="PS50263">
    <property type="entry name" value="CN_HYDROLASE"/>
    <property type="match status" value="1"/>
</dbReference>
<organism evidence="3 4">
    <name type="scientific">Candida albicans P78048</name>
    <dbReference type="NCBI Taxonomy" id="1094989"/>
    <lineage>
        <taxon>Eukaryota</taxon>
        <taxon>Fungi</taxon>
        <taxon>Dikarya</taxon>
        <taxon>Ascomycota</taxon>
        <taxon>Saccharomycotina</taxon>
        <taxon>Pichiomycetes</taxon>
        <taxon>Debaryomycetaceae</taxon>
        <taxon>Candida/Lodderomyces clade</taxon>
        <taxon>Candida</taxon>
    </lineage>
</organism>
<dbReference type="InterPro" id="IPR039703">
    <property type="entry name" value="Nta1"/>
</dbReference>
<dbReference type="PANTHER" id="PTHR11750:SF26">
    <property type="entry name" value="PROTEIN N-TERMINAL AMIDASE"/>
    <property type="match status" value="1"/>
</dbReference>
<accession>A0AB34PVR9</accession>
<feature type="region of interest" description="Disordered" evidence="1">
    <location>
        <begin position="29"/>
        <end position="49"/>
    </location>
</feature>
<feature type="domain" description="CN hydrolase" evidence="2">
    <location>
        <begin position="3"/>
        <end position="375"/>
    </location>
</feature>
<evidence type="ECO:0000313" key="3">
    <source>
        <dbReference type="EMBL" id="KGR14911.1"/>
    </source>
</evidence>
<gene>
    <name evidence="3" type="ORF">MG3_01783</name>
</gene>
<name>A0AB34PVR9_CANAX</name>
<dbReference type="PANTHER" id="PTHR11750">
    <property type="entry name" value="PROTEIN N-TERMINAL AMIDASE"/>
    <property type="match status" value="1"/>
</dbReference>
<dbReference type="InterPro" id="IPR003010">
    <property type="entry name" value="C-N_Hydrolase"/>
</dbReference>
<evidence type="ECO:0000256" key="1">
    <source>
        <dbReference type="SAM" id="MobiDB-lite"/>
    </source>
</evidence>
<evidence type="ECO:0000259" key="2">
    <source>
        <dbReference type="PROSITE" id="PS50263"/>
    </source>
</evidence>
<dbReference type="Pfam" id="PF00795">
    <property type="entry name" value="CN_hydrolase"/>
    <property type="match status" value="1"/>
</dbReference>
<dbReference type="Proteomes" id="UP000030161">
    <property type="component" value="Unassembled WGS sequence"/>
</dbReference>
<dbReference type="Gene3D" id="3.60.110.10">
    <property type="entry name" value="Carbon-nitrogen hydrolase"/>
    <property type="match status" value="1"/>
</dbReference>
<dbReference type="GO" id="GO:0008418">
    <property type="term" value="F:protein-N-terminal asparagine amidohydrolase activity"/>
    <property type="evidence" value="ECO:0007669"/>
    <property type="project" value="InterPro"/>
</dbReference>
<dbReference type="EMBL" id="AJIX01000012">
    <property type="protein sequence ID" value="KGR14911.1"/>
    <property type="molecule type" value="Genomic_DNA"/>
</dbReference>
<dbReference type="SUPFAM" id="SSF56317">
    <property type="entry name" value="Carbon-nitrogen hydrolase"/>
    <property type="match status" value="1"/>
</dbReference>
<protein>
    <submittedName>
        <fullName evidence="3">Protein N-terminal amidase</fullName>
    </submittedName>
</protein>
<reference evidence="3 4" key="1">
    <citation type="submission" date="2013-12" db="EMBL/GenBank/DDBJ databases">
        <title>The Genome Sequence of Candida albicans P78048.</title>
        <authorList>
            <consortium name="The Broad Institute Genome Sequencing Platform"/>
            <consortium name="The Broad Institute Genome Sequencing Center for Infectious Disease"/>
            <person name="Cuomo C."/>
            <person name="Bennett R."/>
            <person name="Hirakawa M."/>
            <person name="Noverr M."/>
            <person name="Mitchell A."/>
            <person name="Young S.K."/>
            <person name="Zeng Q."/>
            <person name="Gargeya S."/>
            <person name="Fitzgerald M."/>
            <person name="Abouelleil A."/>
            <person name="Alvarado L."/>
            <person name="Berlin A.M."/>
            <person name="Chapman S.B."/>
            <person name="Dewar J."/>
            <person name="Goldberg J."/>
            <person name="Griggs A."/>
            <person name="Gujja S."/>
            <person name="Hansen M."/>
            <person name="Howarth C."/>
            <person name="Imamovic A."/>
            <person name="Larimer J."/>
            <person name="McCowan C."/>
            <person name="Murphy C."/>
            <person name="Pearson M."/>
            <person name="Priest M."/>
            <person name="Roberts A."/>
            <person name="Saif S."/>
            <person name="Shea T."/>
            <person name="Sykes S."/>
            <person name="Wortman J."/>
            <person name="Nusbaum C."/>
            <person name="Birren B."/>
        </authorList>
    </citation>
    <scope>NUCLEOTIDE SEQUENCE [LARGE SCALE GENOMIC DNA]</scope>
    <source>
        <strain evidence="3 4">P78048</strain>
    </source>
</reference>
<dbReference type="GO" id="GO:0070773">
    <property type="term" value="F:protein-N-terminal glutamine amidohydrolase activity"/>
    <property type="evidence" value="ECO:0007669"/>
    <property type="project" value="InterPro"/>
</dbReference>